<organism evidence="2 3">
    <name type="scientific">Fluviicola taffensis (strain DSM 16823 / NCIMB 13979 / RW262)</name>
    <dbReference type="NCBI Taxonomy" id="755732"/>
    <lineage>
        <taxon>Bacteria</taxon>
        <taxon>Pseudomonadati</taxon>
        <taxon>Bacteroidota</taxon>
        <taxon>Flavobacteriia</taxon>
        <taxon>Flavobacteriales</taxon>
        <taxon>Crocinitomicaceae</taxon>
        <taxon>Fluviicola</taxon>
    </lineage>
</organism>
<dbReference type="AlphaFoldDB" id="F2IHG8"/>
<dbReference type="EMBL" id="CP002542">
    <property type="protein sequence ID" value="AEA43733.1"/>
    <property type="molecule type" value="Genomic_DNA"/>
</dbReference>
<evidence type="ECO:0000313" key="3">
    <source>
        <dbReference type="Proteomes" id="UP000007463"/>
    </source>
</evidence>
<dbReference type="RefSeq" id="WP_013686503.1">
    <property type="nucleotide sequence ID" value="NC_015321.1"/>
</dbReference>
<dbReference type="STRING" id="755732.Fluta_1742"/>
<gene>
    <name evidence="2" type="ordered locus">Fluta_1742</name>
</gene>
<feature type="region of interest" description="Disordered" evidence="1">
    <location>
        <begin position="66"/>
        <end position="117"/>
    </location>
</feature>
<dbReference type="KEGG" id="fte:Fluta_1742"/>
<dbReference type="HOGENOM" id="CLU_2081342_0_0_10"/>
<dbReference type="Proteomes" id="UP000007463">
    <property type="component" value="Chromosome"/>
</dbReference>
<name>F2IHG8_FLUTR</name>
<evidence type="ECO:0000256" key="1">
    <source>
        <dbReference type="SAM" id="MobiDB-lite"/>
    </source>
</evidence>
<reference evidence="2 3" key="1">
    <citation type="journal article" date="2011" name="Stand. Genomic Sci.">
        <title>Complete genome sequence of the gliding freshwater bacterium Fluviicola taffensis type strain (RW262).</title>
        <authorList>
            <person name="Woyke T."/>
            <person name="Chertkov O."/>
            <person name="Lapidus A."/>
            <person name="Nolan M."/>
            <person name="Lucas S."/>
            <person name="Del Rio T.G."/>
            <person name="Tice H."/>
            <person name="Cheng J.F."/>
            <person name="Tapia R."/>
            <person name="Han C."/>
            <person name="Goodwin L."/>
            <person name="Pitluck S."/>
            <person name="Liolios K."/>
            <person name="Pagani I."/>
            <person name="Ivanova N."/>
            <person name="Huntemann M."/>
            <person name="Mavromatis K."/>
            <person name="Mikhailova N."/>
            <person name="Pati A."/>
            <person name="Chen A."/>
            <person name="Palaniappan K."/>
            <person name="Land M."/>
            <person name="Hauser L."/>
            <person name="Brambilla E.M."/>
            <person name="Rohde M."/>
            <person name="Mwirichia R."/>
            <person name="Sikorski J."/>
            <person name="Tindall B.J."/>
            <person name="Goker M."/>
            <person name="Bristow J."/>
            <person name="Eisen J.A."/>
            <person name="Markowitz V."/>
            <person name="Hugenholtz P."/>
            <person name="Klenk H.P."/>
            <person name="Kyrpides N.C."/>
        </authorList>
    </citation>
    <scope>NUCLEOTIDE SEQUENCE [LARGE SCALE GENOMIC DNA]</scope>
    <source>
        <strain evidence="3">DSM 16823 / RW262 / RW262</strain>
    </source>
</reference>
<proteinExistence type="predicted"/>
<sequence>MSKKKSIISYDKLNIDQKKQLLIAFPDGFSGNTSKMTNPITGEIFDSLLWETEEIVYLVKLPKTTVKSPSVDDDEEDFEEDFDAVDAKGDDDESTDDDEDDSYDDAPEEEAAEDDED</sequence>
<keyword evidence="3" id="KW-1185">Reference proteome</keyword>
<feature type="compositionally biased region" description="Acidic residues" evidence="1">
    <location>
        <begin position="71"/>
        <end position="117"/>
    </location>
</feature>
<protein>
    <submittedName>
        <fullName evidence="2">Uncharacterized protein</fullName>
    </submittedName>
</protein>
<accession>F2IHG8</accession>
<reference evidence="3" key="2">
    <citation type="submission" date="2011-02" db="EMBL/GenBank/DDBJ databases">
        <title>The complete genome of Fluviicola taffensis DSM 16823.</title>
        <authorList>
            <consortium name="US DOE Joint Genome Institute (JGI-PGF)"/>
            <person name="Lucas S."/>
            <person name="Copeland A."/>
            <person name="Lapidus A."/>
            <person name="Bruce D."/>
            <person name="Goodwin L."/>
            <person name="Pitluck S."/>
            <person name="Kyrpides N."/>
            <person name="Mavromatis K."/>
            <person name="Ivanova N."/>
            <person name="Mikhailova N."/>
            <person name="Pagani I."/>
            <person name="Chertkov O."/>
            <person name="Detter J.C."/>
            <person name="Han C."/>
            <person name="Tapia R."/>
            <person name="Land M."/>
            <person name="Hauser L."/>
            <person name="Markowitz V."/>
            <person name="Cheng J.-F."/>
            <person name="Hugenholtz P."/>
            <person name="Woyke T."/>
            <person name="Wu D."/>
            <person name="Tindall B."/>
            <person name="Pomrenke H.G."/>
            <person name="Brambilla E."/>
            <person name="Klenk H.-P."/>
            <person name="Eisen J.A."/>
        </authorList>
    </citation>
    <scope>NUCLEOTIDE SEQUENCE [LARGE SCALE GENOMIC DNA]</scope>
    <source>
        <strain evidence="3">DSM 16823 / RW262 / RW262</strain>
    </source>
</reference>
<evidence type="ECO:0000313" key="2">
    <source>
        <dbReference type="EMBL" id="AEA43733.1"/>
    </source>
</evidence>